<name>A0A136JI90_9PEZI</name>
<dbReference type="InParanoid" id="A0A136JI90"/>
<dbReference type="InterPro" id="IPR028386">
    <property type="entry name" value="CENP-C/Mif2/cnp3"/>
</dbReference>
<dbReference type="InterPro" id="IPR028929">
    <property type="entry name" value="Mif2_N"/>
</dbReference>
<feature type="compositionally biased region" description="Acidic residues" evidence="7">
    <location>
        <begin position="59"/>
        <end position="80"/>
    </location>
</feature>
<dbReference type="GO" id="GO:0051455">
    <property type="term" value="P:spindle attachment to meiosis I kinetochore"/>
    <property type="evidence" value="ECO:0007669"/>
    <property type="project" value="TreeGrafter"/>
</dbReference>
<feature type="region of interest" description="Disordered" evidence="7">
    <location>
        <begin position="25"/>
        <end position="380"/>
    </location>
</feature>
<proteinExistence type="inferred from homology"/>
<sequence length="615" mass="68259">MPPKAVPGRRAPQAQQEKIYALGQAGRKTGIVLQDTGERDEHGFENPNIFSSPEKDAGSPDDDDQDDSGQEMELDNDDEPGPATIRRVAQQRPSLPRARSPLKTNLLSPAKHSSRLNPSSSPTRGDVYHLPQAKPHETVNRLLNFGASKSARLSPQPRPQVNGSGSQESPFRRQPVKPGQSLNGGTLTDDEEDSEVEDQEQPDELPAMDDDDVDLGTYMGDDEPAEPSEGGSEDDPDEEPEQPPPVATSKARNPSAKANRPEQRERTPTEEVAALPKRRGRPPKAAKIVEAEVASPKRSRKDRETIDEEPGSEEDVPITKRSKPSATQKAPKGKPGRKRKSSGVGVESPAVQRGPPLPKARGLVSIRREGPNSMLTTRSGRHSYKPLNWWQGDQRELETEEYVDEKGQRFVLNSTKSIVRYENEELEQPTRRRGGRPGRGGKTMSQRRQPAIEREPWETNSGRIVGECLYWYPEYETNPPLDDDPVEVTAEELAISEPAIQLKDIKDATFKFAKTLTLPFFGSGIVDLPPGSEKRSKNSRKMQMVFFVHKGVVDVIVATNEFRITEGGQFFVPRGNYYSMANNGDVRARIFFAQGCEQLVIPEDAEVEGESQVYR</sequence>
<feature type="compositionally biased region" description="Acidic residues" evidence="7">
    <location>
        <begin position="305"/>
        <end position="316"/>
    </location>
</feature>
<evidence type="ECO:0000259" key="8">
    <source>
        <dbReference type="Pfam" id="PF11699"/>
    </source>
</evidence>
<dbReference type="InterPro" id="IPR025974">
    <property type="entry name" value="Mif2/CENP-C_cupin"/>
</dbReference>
<dbReference type="Gene3D" id="2.60.120.10">
    <property type="entry name" value="Jelly Rolls"/>
    <property type="match status" value="1"/>
</dbReference>
<evidence type="ECO:0000256" key="3">
    <source>
        <dbReference type="ARBA" id="ARBA00023125"/>
    </source>
</evidence>
<feature type="compositionally biased region" description="Basic and acidic residues" evidence="7">
    <location>
        <begin position="259"/>
        <end position="269"/>
    </location>
</feature>
<dbReference type="Pfam" id="PF11699">
    <property type="entry name" value="CENP-C_C"/>
    <property type="match status" value="1"/>
</dbReference>
<dbReference type="GO" id="GO:0019237">
    <property type="term" value="F:centromeric DNA binding"/>
    <property type="evidence" value="ECO:0007669"/>
    <property type="project" value="InterPro"/>
</dbReference>
<dbReference type="SUPFAM" id="SSF51182">
    <property type="entry name" value="RmlC-like cupins"/>
    <property type="match status" value="1"/>
</dbReference>
<feature type="domain" description="Mif2/CENP-C cupin" evidence="8">
    <location>
        <begin position="510"/>
        <end position="594"/>
    </location>
</feature>
<keyword evidence="4" id="KW-0539">Nucleus</keyword>
<dbReference type="GO" id="GO:0051315">
    <property type="term" value="P:attachment of mitotic spindle microtubules to kinetochore"/>
    <property type="evidence" value="ECO:0007669"/>
    <property type="project" value="TreeGrafter"/>
</dbReference>
<dbReference type="FunFam" id="2.60.120.10:FF:000033">
    <property type="entry name" value="Centromere protein C 1"/>
    <property type="match status" value="1"/>
</dbReference>
<comment type="subcellular location">
    <subcellularLocation>
        <location evidence="1">Nucleus</location>
    </subcellularLocation>
</comment>
<dbReference type="InterPro" id="IPR014710">
    <property type="entry name" value="RmlC-like_jellyroll"/>
</dbReference>
<dbReference type="OrthoDB" id="1939643at2759"/>
<gene>
    <name evidence="10" type="ORF">Micbo1qcDRAFT_229660</name>
</gene>
<feature type="compositionally biased region" description="Basic residues" evidence="7">
    <location>
        <begin position="331"/>
        <end position="341"/>
    </location>
</feature>
<feature type="compositionally biased region" description="Acidic residues" evidence="7">
    <location>
        <begin position="188"/>
        <end position="241"/>
    </location>
</feature>
<feature type="compositionally biased region" description="Polar residues" evidence="7">
    <location>
        <begin position="159"/>
        <end position="169"/>
    </location>
</feature>
<evidence type="ECO:0000256" key="5">
    <source>
        <dbReference type="ARBA" id="ARBA00057947"/>
    </source>
</evidence>
<keyword evidence="3" id="KW-0238">DNA-binding</keyword>
<evidence type="ECO:0000256" key="1">
    <source>
        <dbReference type="ARBA" id="ARBA00004123"/>
    </source>
</evidence>
<evidence type="ECO:0000256" key="6">
    <source>
        <dbReference type="ARBA" id="ARBA00075033"/>
    </source>
</evidence>
<organism evidence="10 11">
    <name type="scientific">Microdochium bolleyi</name>
    <dbReference type="NCBI Taxonomy" id="196109"/>
    <lineage>
        <taxon>Eukaryota</taxon>
        <taxon>Fungi</taxon>
        <taxon>Dikarya</taxon>
        <taxon>Ascomycota</taxon>
        <taxon>Pezizomycotina</taxon>
        <taxon>Sordariomycetes</taxon>
        <taxon>Xylariomycetidae</taxon>
        <taxon>Xylariales</taxon>
        <taxon>Microdochiaceae</taxon>
        <taxon>Microdochium</taxon>
    </lineage>
</organism>
<dbReference type="AlphaFoldDB" id="A0A136JI90"/>
<protein>
    <recommendedName>
        <fullName evidence="6">CENP-C homolog</fullName>
    </recommendedName>
</protein>
<comment type="function">
    <text evidence="5">Component of the kinetochore, a multiprotein complex that assembles on centromeric DNA and attaches chromosomes to spindle microtubules, mediating chromosome segregation and sister chromatid segregation during meiosis and mitosis. Component of the inner kinetochore constitutive centromere-associated network (CCAN), which serves as a structural platform for outer kinetochore assembly.</text>
</comment>
<dbReference type="GO" id="GO:0000776">
    <property type="term" value="C:kinetochore"/>
    <property type="evidence" value="ECO:0007669"/>
    <property type="project" value="InterPro"/>
</dbReference>
<feature type="region of interest" description="Disordered" evidence="7">
    <location>
        <begin position="424"/>
        <end position="451"/>
    </location>
</feature>
<comment type="similarity">
    <text evidence="2">Belongs to the CENP-C/MIF2 family.</text>
</comment>
<evidence type="ECO:0000259" key="9">
    <source>
        <dbReference type="Pfam" id="PF15624"/>
    </source>
</evidence>
<evidence type="ECO:0000313" key="10">
    <source>
        <dbReference type="EMBL" id="KXJ96864.1"/>
    </source>
</evidence>
<dbReference type="Pfam" id="PF15624">
    <property type="entry name" value="Mif2_N"/>
    <property type="match status" value="1"/>
</dbReference>
<dbReference type="PANTHER" id="PTHR16684">
    <property type="entry name" value="CENTROMERE PROTEIN C"/>
    <property type="match status" value="1"/>
</dbReference>
<dbReference type="Proteomes" id="UP000070501">
    <property type="component" value="Unassembled WGS sequence"/>
</dbReference>
<dbReference type="GO" id="GO:0051382">
    <property type="term" value="P:kinetochore assembly"/>
    <property type="evidence" value="ECO:0007669"/>
    <property type="project" value="InterPro"/>
</dbReference>
<evidence type="ECO:0000256" key="7">
    <source>
        <dbReference type="SAM" id="MobiDB-lite"/>
    </source>
</evidence>
<evidence type="ECO:0000256" key="4">
    <source>
        <dbReference type="ARBA" id="ARBA00023242"/>
    </source>
</evidence>
<dbReference type="CDD" id="cd06993">
    <property type="entry name" value="cupin_CENP-C_C"/>
    <property type="match status" value="1"/>
</dbReference>
<dbReference type="STRING" id="196109.A0A136JI90"/>
<evidence type="ECO:0000313" key="11">
    <source>
        <dbReference type="Proteomes" id="UP000070501"/>
    </source>
</evidence>
<reference evidence="11" key="1">
    <citation type="submission" date="2016-02" db="EMBL/GenBank/DDBJ databases">
        <title>Draft genome sequence of Microdochium bolleyi, a fungal endophyte of beachgrass.</title>
        <authorList>
            <consortium name="DOE Joint Genome Institute"/>
            <person name="David A.S."/>
            <person name="May G."/>
            <person name="Haridas S."/>
            <person name="Lim J."/>
            <person name="Wang M."/>
            <person name="Labutti K."/>
            <person name="Lipzen A."/>
            <person name="Barry K."/>
            <person name="Grigoriev I.V."/>
        </authorList>
    </citation>
    <scope>NUCLEOTIDE SEQUENCE [LARGE SCALE GENOMIC DNA]</scope>
    <source>
        <strain evidence="11">J235TASD1</strain>
    </source>
</reference>
<feature type="domain" description="Mif2 N-terminal" evidence="9">
    <location>
        <begin position="19"/>
        <end position="145"/>
    </location>
</feature>
<accession>A0A136JI90</accession>
<evidence type="ECO:0000256" key="2">
    <source>
        <dbReference type="ARBA" id="ARBA00010291"/>
    </source>
</evidence>
<dbReference type="GO" id="GO:0005634">
    <property type="term" value="C:nucleus"/>
    <property type="evidence" value="ECO:0007669"/>
    <property type="project" value="UniProtKB-SubCell"/>
</dbReference>
<keyword evidence="11" id="KW-1185">Reference proteome</keyword>
<dbReference type="InterPro" id="IPR011051">
    <property type="entry name" value="RmlC_Cupin_sf"/>
</dbReference>
<dbReference type="EMBL" id="KQ964245">
    <property type="protein sequence ID" value="KXJ96864.1"/>
    <property type="molecule type" value="Genomic_DNA"/>
</dbReference>
<dbReference type="PANTHER" id="PTHR16684:SF11">
    <property type="entry name" value="CENTROMERE PROTEIN C"/>
    <property type="match status" value="1"/>
</dbReference>